<keyword evidence="1" id="KW-1133">Transmembrane helix</keyword>
<sequence length="286" mass="33113">MISISHAISPTPTPSPKPIPKLYEIVCGDSYLLDDQRQACFKLLQSNPQITLAKDHLTFCKLYLEMIIEKATKGQDYLKSLIWNTSFGYRSVWCKLGDVSGLYEGPFYCARRLAEEKIVHEPSVSKLNDEMSFLATVAGIEQKIKQPRGGWIPVVLKHEKIGDFYFLCGLLGHTDKSFSLARLFELASDDGALAQGSAGDNEYHHLKVSRLLRRCKDMECIKRWFFKRLSKESWRLKNFLSALKWKRNYWPFSFINYVNFKIKLVFETMVLFIMLSFFYLCCGCTF</sequence>
<evidence type="ECO:0000313" key="4">
    <source>
        <dbReference type="Proteomes" id="UP000002051"/>
    </source>
</evidence>
<organism evidence="2 4">
    <name type="scientific">Medicago truncatula</name>
    <name type="common">Barrel medic</name>
    <name type="synonym">Medicago tribuloides</name>
    <dbReference type="NCBI Taxonomy" id="3880"/>
    <lineage>
        <taxon>Eukaryota</taxon>
        <taxon>Viridiplantae</taxon>
        <taxon>Streptophyta</taxon>
        <taxon>Embryophyta</taxon>
        <taxon>Tracheophyta</taxon>
        <taxon>Spermatophyta</taxon>
        <taxon>Magnoliopsida</taxon>
        <taxon>eudicotyledons</taxon>
        <taxon>Gunneridae</taxon>
        <taxon>Pentapetalae</taxon>
        <taxon>rosids</taxon>
        <taxon>fabids</taxon>
        <taxon>Fabales</taxon>
        <taxon>Fabaceae</taxon>
        <taxon>Papilionoideae</taxon>
        <taxon>50 kb inversion clade</taxon>
        <taxon>NPAAA clade</taxon>
        <taxon>Hologalegina</taxon>
        <taxon>IRL clade</taxon>
        <taxon>Trifolieae</taxon>
        <taxon>Medicago</taxon>
    </lineage>
</organism>
<dbReference type="AlphaFoldDB" id="G7ICC5"/>
<gene>
    <name evidence="2" type="ordered locus">MTR_1g018130</name>
</gene>
<evidence type="ECO:0000256" key="1">
    <source>
        <dbReference type="SAM" id="Phobius"/>
    </source>
</evidence>
<protein>
    <submittedName>
        <fullName evidence="2">Transmembrane protein, putative</fullName>
    </submittedName>
</protein>
<dbReference type="Proteomes" id="UP000002051">
    <property type="component" value="Unassembled WGS sequence"/>
</dbReference>
<proteinExistence type="predicted"/>
<dbReference type="PANTHER" id="PTHR33726">
    <property type="entry name" value="TRANSMEMBRANE PROTEIN"/>
    <property type="match status" value="1"/>
</dbReference>
<keyword evidence="4" id="KW-1185">Reference proteome</keyword>
<dbReference type="EnsemblPlants" id="AES59326">
    <property type="protein sequence ID" value="AES59326"/>
    <property type="gene ID" value="MTR_1g018130"/>
</dbReference>
<reference evidence="3" key="3">
    <citation type="submission" date="2015-04" db="UniProtKB">
        <authorList>
            <consortium name="EnsemblPlants"/>
        </authorList>
    </citation>
    <scope>IDENTIFICATION</scope>
    <source>
        <strain evidence="3">cv. Jemalong A17</strain>
    </source>
</reference>
<dbReference type="PaxDb" id="3880-AES59326"/>
<reference evidence="2 4" key="1">
    <citation type="journal article" date="2011" name="Nature">
        <title>The Medicago genome provides insight into the evolution of rhizobial symbioses.</title>
        <authorList>
            <person name="Young N.D."/>
            <person name="Debelle F."/>
            <person name="Oldroyd G.E."/>
            <person name="Geurts R."/>
            <person name="Cannon S.B."/>
            <person name="Udvardi M.K."/>
            <person name="Benedito V.A."/>
            <person name="Mayer K.F."/>
            <person name="Gouzy J."/>
            <person name="Schoof H."/>
            <person name="Van de Peer Y."/>
            <person name="Proost S."/>
            <person name="Cook D.R."/>
            <person name="Meyers B.C."/>
            <person name="Spannagl M."/>
            <person name="Cheung F."/>
            <person name="De Mita S."/>
            <person name="Krishnakumar V."/>
            <person name="Gundlach H."/>
            <person name="Zhou S."/>
            <person name="Mudge J."/>
            <person name="Bharti A.K."/>
            <person name="Murray J.D."/>
            <person name="Naoumkina M.A."/>
            <person name="Rosen B."/>
            <person name="Silverstein K.A."/>
            <person name="Tang H."/>
            <person name="Rombauts S."/>
            <person name="Zhao P.X."/>
            <person name="Zhou P."/>
            <person name="Barbe V."/>
            <person name="Bardou P."/>
            <person name="Bechner M."/>
            <person name="Bellec A."/>
            <person name="Berger A."/>
            <person name="Berges H."/>
            <person name="Bidwell S."/>
            <person name="Bisseling T."/>
            <person name="Choisne N."/>
            <person name="Couloux A."/>
            <person name="Denny R."/>
            <person name="Deshpande S."/>
            <person name="Dai X."/>
            <person name="Doyle J.J."/>
            <person name="Dudez A.M."/>
            <person name="Farmer A.D."/>
            <person name="Fouteau S."/>
            <person name="Franken C."/>
            <person name="Gibelin C."/>
            <person name="Gish J."/>
            <person name="Goldstein S."/>
            <person name="Gonzalez A.J."/>
            <person name="Green P.J."/>
            <person name="Hallab A."/>
            <person name="Hartog M."/>
            <person name="Hua A."/>
            <person name="Humphray S.J."/>
            <person name="Jeong D.H."/>
            <person name="Jing Y."/>
            <person name="Jocker A."/>
            <person name="Kenton S.M."/>
            <person name="Kim D.J."/>
            <person name="Klee K."/>
            <person name="Lai H."/>
            <person name="Lang C."/>
            <person name="Lin S."/>
            <person name="Macmil S.L."/>
            <person name="Magdelenat G."/>
            <person name="Matthews L."/>
            <person name="McCorrison J."/>
            <person name="Monaghan E.L."/>
            <person name="Mun J.H."/>
            <person name="Najar F.Z."/>
            <person name="Nicholson C."/>
            <person name="Noirot C."/>
            <person name="O'Bleness M."/>
            <person name="Paule C.R."/>
            <person name="Poulain J."/>
            <person name="Prion F."/>
            <person name="Qin B."/>
            <person name="Qu C."/>
            <person name="Retzel E.F."/>
            <person name="Riddle C."/>
            <person name="Sallet E."/>
            <person name="Samain S."/>
            <person name="Samson N."/>
            <person name="Sanders I."/>
            <person name="Saurat O."/>
            <person name="Scarpelli C."/>
            <person name="Schiex T."/>
            <person name="Segurens B."/>
            <person name="Severin A.J."/>
            <person name="Sherrier D.J."/>
            <person name="Shi R."/>
            <person name="Sims S."/>
            <person name="Singer S.R."/>
            <person name="Sinharoy S."/>
            <person name="Sterck L."/>
            <person name="Viollet A."/>
            <person name="Wang B.B."/>
            <person name="Wang K."/>
            <person name="Wang M."/>
            <person name="Wang X."/>
            <person name="Warfsmann J."/>
            <person name="Weissenbach J."/>
            <person name="White D.D."/>
            <person name="White J.D."/>
            <person name="Wiley G.B."/>
            <person name="Wincker P."/>
            <person name="Xing Y."/>
            <person name="Yang L."/>
            <person name="Yao Z."/>
            <person name="Ying F."/>
            <person name="Zhai J."/>
            <person name="Zhou L."/>
            <person name="Zuber A."/>
            <person name="Denarie J."/>
            <person name="Dixon R.A."/>
            <person name="May G.D."/>
            <person name="Schwartz D.C."/>
            <person name="Rogers J."/>
            <person name="Quetier F."/>
            <person name="Town C.D."/>
            <person name="Roe B.A."/>
        </authorList>
    </citation>
    <scope>NUCLEOTIDE SEQUENCE [LARGE SCALE GENOMIC DNA]</scope>
    <source>
        <strain evidence="2">A17</strain>
        <strain evidence="3 4">cv. Jemalong A17</strain>
    </source>
</reference>
<accession>G7ICC5</accession>
<feature type="transmembrane region" description="Helical" evidence="1">
    <location>
        <begin position="264"/>
        <end position="282"/>
    </location>
</feature>
<keyword evidence="1" id="KW-0472">Membrane</keyword>
<evidence type="ECO:0000313" key="3">
    <source>
        <dbReference type="EnsemblPlants" id="AES59326"/>
    </source>
</evidence>
<keyword evidence="1 2" id="KW-0812">Transmembrane</keyword>
<reference evidence="2 4" key="2">
    <citation type="journal article" date="2014" name="BMC Genomics">
        <title>An improved genome release (version Mt4.0) for the model legume Medicago truncatula.</title>
        <authorList>
            <person name="Tang H."/>
            <person name="Krishnakumar V."/>
            <person name="Bidwell S."/>
            <person name="Rosen B."/>
            <person name="Chan A."/>
            <person name="Zhou S."/>
            <person name="Gentzbittel L."/>
            <person name="Childs K.L."/>
            <person name="Yandell M."/>
            <person name="Gundlach H."/>
            <person name="Mayer K.F."/>
            <person name="Schwartz D.C."/>
            <person name="Town C.D."/>
        </authorList>
    </citation>
    <scope>GENOME REANNOTATION</scope>
    <source>
        <strain evidence="3 4">cv. Jemalong A17</strain>
    </source>
</reference>
<dbReference type="HOGENOM" id="CLU_974427_0_0_1"/>
<dbReference type="EMBL" id="CM001217">
    <property type="protein sequence ID" value="AES59326.1"/>
    <property type="molecule type" value="Genomic_DNA"/>
</dbReference>
<evidence type="ECO:0000313" key="2">
    <source>
        <dbReference type="EMBL" id="AES59326.1"/>
    </source>
</evidence>
<name>G7ICC5_MEDTR</name>
<dbReference type="PANTHER" id="PTHR33726:SF18">
    <property type="entry name" value="PROTEIN, PUTATIVE-RELATED"/>
    <property type="match status" value="1"/>
</dbReference>